<protein>
    <submittedName>
        <fullName evidence="1">Uncharacterized protein</fullName>
    </submittedName>
</protein>
<dbReference type="EMBL" id="CP086136">
    <property type="protein sequence ID" value="UEM13667.1"/>
    <property type="molecule type" value="Genomic_DNA"/>
</dbReference>
<organism evidence="1">
    <name type="scientific">Bradyrhizobium barranii subsp. barranii</name>
    <dbReference type="NCBI Taxonomy" id="2823807"/>
    <lineage>
        <taxon>Bacteria</taxon>
        <taxon>Pseudomonadati</taxon>
        <taxon>Pseudomonadota</taxon>
        <taxon>Alphaproteobacteria</taxon>
        <taxon>Hyphomicrobiales</taxon>
        <taxon>Nitrobacteraceae</taxon>
        <taxon>Bradyrhizobium</taxon>
        <taxon>Bradyrhizobium barranii</taxon>
    </lineage>
</organism>
<sequence>MNESRGTTRDVLAILTDRIMDLCLEIGRPDLAEAVSLLEKVASGLGTLETERAKIIDLLAGDDLIVQAGEAITSYQDEVARAYAERQQSSVQ</sequence>
<gene>
    <name evidence="2" type="ORF">J4G43_004925</name>
    <name evidence="1" type="ORF">J4G43_07125</name>
</gene>
<dbReference type="AlphaFoldDB" id="A0A939RWH2"/>
<dbReference type="EMBL" id="JAGEMI010000001">
    <property type="protein sequence ID" value="MBO1860752.1"/>
    <property type="molecule type" value="Genomic_DNA"/>
</dbReference>
<evidence type="ECO:0000313" key="3">
    <source>
        <dbReference type="Proteomes" id="UP000664702"/>
    </source>
</evidence>
<proteinExistence type="predicted"/>
<name>A0A939RWH2_9BRAD</name>
<accession>A0A939RWH2</accession>
<dbReference type="KEGG" id="bban:J4G43_004925"/>
<evidence type="ECO:0000313" key="1">
    <source>
        <dbReference type="EMBL" id="MBO1860752.1"/>
    </source>
</evidence>
<dbReference type="RefSeq" id="WP_208084175.1">
    <property type="nucleotide sequence ID" value="NZ_CP086136.1"/>
</dbReference>
<evidence type="ECO:0000313" key="2">
    <source>
        <dbReference type="EMBL" id="UEM13667.1"/>
    </source>
</evidence>
<reference evidence="1" key="1">
    <citation type="submission" date="2021-03" db="EMBL/GenBank/DDBJ databases">
        <title>Whole Genome Sequence of Bradyrhizobium sp. Strain 144S4.</title>
        <authorList>
            <person name="Bromfield E.S.P."/>
            <person name="Cloutier S."/>
        </authorList>
    </citation>
    <scope>NUCLEOTIDE SEQUENCE [LARGE SCALE GENOMIC DNA]</scope>
    <source>
        <strain evidence="1">144S4</strain>
    </source>
</reference>
<dbReference type="Proteomes" id="UP000664702">
    <property type="component" value="Chromosome"/>
</dbReference>
<reference evidence="2 3" key="2">
    <citation type="journal article" date="2022" name="Int. J. Syst. Evol. Microbiol.">
        <title>Strains of Bradyrhizobium barranii sp. nov. associated with legumes native to Canada are symbionts of soybeans and belong to different subspecies (subsp. barranii subsp. nov. and subsp. apii subsp. nov.) and symbiovars (sv. glycinearum and sv. septentrionale).</title>
        <authorList>
            <person name="Bromfield E.S.P."/>
            <person name="Cloutier S."/>
            <person name="Wasai-Hara S."/>
            <person name="Minamisawa K."/>
        </authorList>
    </citation>
    <scope>NUCLEOTIDE SEQUENCE [LARGE SCALE GENOMIC DNA]</scope>
    <source>
        <strain evidence="2 3">144S4</strain>
    </source>
</reference>